<dbReference type="KEGG" id="ote:Oter_3335"/>
<evidence type="ECO:0000256" key="6">
    <source>
        <dbReference type="ARBA" id="ARBA00022840"/>
    </source>
</evidence>
<dbReference type="EMBL" id="CP001032">
    <property type="protein sequence ID" value="ACB76613.1"/>
    <property type="molecule type" value="Genomic_DNA"/>
</dbReference>
<feature type="domain" description="Histidine kinase" evidence="8">
    <location>
        <begin position="189"/>
        <end position="400"/>
    </location>
</feature>
<gene>
    <name evidence="9" type="ordered locus">Oter_3335</name>
</gene>
<dbReference type="Proteomes" id="UP000007013">
    <property type="component" value="Chromosome"/>
</dbReference>
<dbReference type="eggNOG" id="COG2205">
    <property type="taxonomic scope" value="Bacteria"/>
</dbReference>
<dbReference type="STRING" id="452637.Oter_3335"/>
<protein>
    <recommendedName>
        <fullName evidence="2">histidine kinase</fullName>
        <ecNumber evidence="2">2.7.13.3</ecNumber>
    </recommendedName>
</protein>
<comment type="catalytic activity">
    <reaction evidence="1">
        <text>ATP + protein L-histidine = ADP + protein N-phospho-L-histidine.</text>
        <dbReference type="EC" id="2.7.13.3"/>
    </reaction>
</comment>
<evidence type="ECO:0000259" key="8">
    <source>
        <dbReference type="PROSITE" id="PS50109"/>
    </source>
</evidence>
<organism evidence="9 10">
    <name type="scientific">Opitutus terrae (strain DSM 11246 / JCM 15787 / PB90-1)</name>
    <dbReference type="NCBI Taxonomy" id="452637"/>
    <lineage>
        <taxon>Bacteria</taxon>
        <taxon>Pseudomonadati</taxon>
        <taxon>Verrucomicrobiota</taxon>
        <taxon>Opitutia</taxon>
        <taxon>Opitutales</taxon>
        <taxon>Opitutaceae</taxon>
        <taxon>Opitutus</taxon>
    </lineage>
</organism>
<accession>B1ZU47</accession>
<keyword evidence="5 9" id="KW-0418">Kinase</keyword>
<evidence type="ECO:0000313" key="10">
    <source>
        <dbReference type="Proteomes" id="UP000007013"/>
    </source>
</evidence>
<evidence type="ECO:0000256" key="5">
    <source>
        <dbReference type="ARBA" id="ARBA00022777"/>
    </source>
</evidence>
<evidence type="ECO:0000256" key="7">
    <source>
        <dbReference type="ARBA" id="ARBA00023012"/>
    </source>
</evidence>
<sequence>MISPNSFDARTPMNRGDANGNVLTHYAPAERVDAGELRAQLDFVANDPVIDGLMRVVGGLLAVLNEQRQVLAVNDRLLQLLGLGSAEQAFGLRLGEAVHCVHAHAMPGGCGTSEYCSTCGAAIAQVTSLAENRAVERVCAIDVAPPIAGSDHLFFRVQACPLRREGRRILLLVLQDITEEQQRALLDRTFYHDVKNTLCAVIGASEMLAMDRERSDADMADHLVEMTRRLSREIELQRCLVTARPDGLGRITTRVTVRQVLEDLERACVLHPAVRGRRLRVQPAPAEAPVLATDPTLLGRVLQNMVINALEATPDGAEARVWAERAEGAIEFCVWNDAVITAENARRIFQRNFSTKGTIGRGLGTYSMKLLGEQVLGGRVSFTSTPDAGTCFRIRLEANDVVAE</sequence>
<evidence type="ECO:0000313" key="9">
    <source>
        <dbReference type="EMBL" id="ACB76613.1"/>
    </source>
</evidence>
<keyword evidence="3" id="KW-0808">Transferase</keyword>
<keyword evidence="7" id="KW-0902">Two-component regulatory system</keyword>
<dbReference type="Gene3D" id="3.30.565.10">
    <property type="entry name" value="Histidine kinase-like ATPase, C-terminal domain"/>
    <property type="match status" value="1"/>
</dbReference>
<dbReference type="InterPro" id="IPR005467">
    <property type="entry name" value="His_kinase_dom"/>
</dbReference>
<dbReference type="HOGENOM" id="CLU_049578_0_0_0"/>
<keyword evidence="10" id="KW-1185">Reference proteome</keyword>
<dbReference type="GO" id="GO:0004673">
    <property type="term" value="F:protein histidine kinase activity"/>
    <property type="evidence" value="ECO:0007669"/>
    <property type="project" value="UniProtKB-EC"/>
</dbReference>
<reference evidence="9 10" key="1">
    <citation type="journal article" date="2011" name="J. Bacteriol.">
        <title>Genome sequence of the verrucomicrobium Opitutus terrae PB90-1, an abundant inhabitant of rice paddy soil ecosystems.</title>
        <authorList>
            <person name="van Passel M.W."/>
            <person name="Kant R."/>
            <person name="Palva A."/>
            <person name="Copeland A."/>
            <person name="Lucas S."/>
            <person name="Lapidus A."/>
            <person name="Glavina del Rio T."/>
            <person name="Pitluck S."/>
            <person name="Goltsman E."/>
            <person name="Clum A."/>
            <person name="Sun H."/>
            <person name="Schmutz J."/>
            <person name="Larimer F.W."/>
            <person name="Land M.L."/>
            <person name="Hauser L."/>
            <person name="Kyrpides N."/>
            <person name="Mikhailova N."/>
            <person name="Richardson P.P."/>
            <person name="Janssen P.H."/>
            <person name="de Vos W.M."/>
            <person name="Smidt H."/>
        </authorList>
    </citation>
    <scope>NUCLEOTIDE SEQUENCE [LARGE SCALE GENOMIC DNA]</scope>
    <source>
        <strain evidence="10">DSM 11246 / JCM 15787 / PB90-1</strain>
    </source>
</reference>
<keyword evidence="4" id="KW-0547">Nucleotide-binding</keyword>
<evidence type="ECO:0000256" key="2">
    <source>
        <dbReference type="ARBA" id="ARBA00012438"/>
    </source>
</evidence>
<proteinExistence type="predicted"/>
<dbReference type="PANTHER" id="PTHR42878:SF7">
    <property type="entry name" value="SENSOR HISTIDINE KINASE GLRK"/>
    <property type="match status" value="1"/>
</dbReference>
<dbReference type="PROSITE" id="PS50109">
    <property type="entry name" value="HIS_KIN"/>
    <property type="match status" value="1"/>
</dbReference>
<keyword evidence="6" id="KW-0067">ATP-binding</keyword>
<dbReference type="AlphaFoldDB" id="B1ZU47"/>
<dbReference type="Pfam" id="PF02518">
    <property type="entry name" value="HATPase_c"/>
    <property type="match status" value="1"/>
</dbReference>
<dbReference type="EC" id="2.7.13.3" evidence="2"/>
<evidence type="ECO:0000256" key="3">
    <source>
        <dbReference type="ARBA" id="ARBA00022679"/>
    </source>
</evidence>
<evidence type="ECO:0000256" key="1">
    <source>
        <dbReference type="ARBA" id="ARBA00000085"/>
    </source>
</evidence>
<evidence type="ECO:0000256" key="4">
    <source>
        <dbReference type="ARBA" id="ARBA00022741"/>
    </source>
</evidence>
<dbReference type="SMART" id="SM00387">
    <property type="entry name" value="HATPase_c"/>
    <property type="match status" value="1"/>
</dbReference>
<dbReference type="GO" id="GO:0030295">
    <property type="term" value="F:protein kinase activator activity"/>
    <property type="evidence" value="ECO:0007669"/>
    <property type="project" value="TreeGrafter"/>
</dbReference>
<dbReference type="GO" id="GO:0000156">
    <property type="term" value="F:phosphorelay response regulator activity"/>
    <property type="evidence" value="ECO:0007669"/>
    <property type="project" value="TreeGrafter"/>
</dbReference>
<dbReference type="GO" id="GO:0007234">
    <property type="term" value="P:osmosensory signaling via phosphorelay pathway"/>
    <property type="evidence" value="ECO:0007669"/>
    <property type="project" value="TreeGrafter"/>
</dbReference>
<dbReference type="InterPro" id="IPR003594">
    <property type="entry name" value="HATPase_dom"/>
</dbReference>
<dbReference type="GO" id="GO:0005524">
    <property type="term" value="F:ATP binding"/>
    <property type="evidence" value="ECO:0007669"/>
    <property type="project" value="UniProtKB-KW"/>
</dbReference>
<dbReference type="SUPFAM" id="SSF55874">
    <property type="entry name" value="ATPase domain of HSP90 chaperone/DNA topoisomerase II/histidine kinase"/>
    <property type="match status" value="1"/>
</dbReference>
<dbReference type="Gene3D" id="3.30.450.20">
    <property type="entry name" value="PAS domain"/>
    <property type="match status" value="1"/>
</dbReference>
<name>B1ZU47_OPITP</name>
<dbReference type="PANTHER" id="PTHR42878">
    <property type="entry name" value="TWO-COMPONENT HISTIDINE KINASE"/>
    <property type="match status" value="1"/>
</dbReference>
<dbReference type="InterPro" id="IPR036890">
    <property type="entry name" value="HATPase_C_sf"/>
</dbReference>
<dbReference type="InterPro" id="IPR050351">
    <property type="entry name" value="BphY/WalK/GraS-like"/>
</dbReference>